<protein>
    <recommendedName>
        <fullName evidence="4">Protein SirB1 N-terminal domain-containing protein</fullName>
    </recommendedName>
</protein>
<dbReference type="Proteomes" id="UP000327013">
    <property type="component" value="Chromosome 4"/>
</dbReference>
<dbReference type="PANTHER" id="PTHR31350">
    <property type="entry name" value="SI:DKEY-261L7.2"/>
    <property type="match status" value="1"/>
</dbReference>
<evidence type="ECO:0000256" key="1">
    <source>
        <dbReference type="SAM" id="MobiDB-lite"/>
    </source>
</evidence>
<evidence type="ECO:0008006" key="4">
    <source>
        <dbReference type="Google" id="ProtNLM"/>
    </source>
</evidence>
<dbReference type="OrthoDB" id="611769at2759"/>
<sequence>MSSLASPWIPRASLLTTPSKFPKFQSYPPPPPPPPPPPSSSSSCLRVVCRARSNSQQVGTDLKFVLHEALESSGIDTSHARDAREGFCTQIQNLSDIERETSITINRCVDLGKTALYIAAEDDSLISHSSVPLPVDAFIERLDDLSVGYCSQYNSSYSSSPEKLLESLERYLYGTKVLTHRSGSIAMLSLIYSELLKMLRLWGLVNFDVEIFFPHDLHSLPRGYVKQKSKESDQQHIVTSQMLLVEILKNLKNAFWPFQHDHTRSLFLWAAHAANCIDKPNSGEESGFQLASAKAAQHRLERGVWTSVRFGDMRRALSTCERLILLDTDAKELRDYSILLYHCGFYEQSLQYLKLYQEAKDSSLQKQLSDSLSILEEDAVEKLMIRLNLISMEEGWSKTSYFRNYLGNNSEPW</sequence>
<dbReference type="AlphaFoldDB" id="A0A660KRK2"/>
<dbReference type="PANTHER" id="PTHR31350:SF29">
    <property type="entry name" value="PROTEIN SIRB1 N-TERMINAL DOMAIN-CONTAINING PROTEIN"/>
    <property type="match status" value="1"/>
</dbReference>
<feature type="compositionally biased region" description="Pro residues" evidence="1">
    <location>
        <begin position="27"/>
        <end position="39"/>
    </location>
</feature>
<evidence type="ECO:0000313" key="2">
    <source>
        <dbReference type="EMBL" id="KAE8038401.1"/>
    </source>
</evidence>
<keyword evidence="3" id="KW-1185">Reference proteome</keyword>
<reference evidence="2 3" key="1">
    <citation type="submission" date="2019-06" db="EMBL/GenBank/DDBJ databases">
        <title>A chromosomal-level reference genome of Carpinus fangiana (Coryloideae, Betulaceae).</title>
        <authorList>
            <person name="Yang X."/>
            <person name="Wang Z."/>
            <person name="Zhang L."/>
            <person name="Hao G."/>
            <person name="Liu J."/>
            <person name="Yang Y."/>
        </authorList>
    </citation>
    <scope>NUCLEOTIDE SEQUENCE [LARGE SCALE GENOMIC DNA]</scope>
    <source>
        <strain evidence="2">Cfa_2016G</strain>
        <tissue evidence="2">Leaf</tissue>
    </source>
</reference>
<feature type="region of interest" description="Disordered" evidence="1">
    <location>
        <begin position="19"/>
        <end position="43"/>
    </location>
</feature>
<dbReference type="EMBL" id="CM017324">
    <property type="protein sequence ID" value="KAE8038401.1"/>
    <property type="molecule type" value="Genomic_DNA"/>
</dbReference>
<accession>A0A660KRK2</accession>
<evidence type="ECO:0000313" key="3">
    <source>
        <dbReference type="Proteomes" id="UP000327013"/>
    </source>
</evidence>
<organism evidence="2 3">
    <name type="scientific">Carpinus fangiana</name>
    <dbReference type="NCBI Taxonomy" id="176857"/>
    <lineage>
        <taxon>Eukaryota</taxon>
        <taxon>Viridiplantae</taxon>
        <taxon>Streptophyta</taxon>
        <taxon>Embryophyta</taxon>
        <taxon>Tracheophyta</taxon>
        <taxon>Spermatophyta</taxon>
        <taxon>Magnoliopsida</taxon>
        <taxon>eudicotyledons</taxon>
        <taxon>Gunneridae</taxon>
        <taxon>Pentapetalae</taxon>
        <taxon>rosids</taxon>
        <taxon>fabids</taxon>
        <taxon>Fagales</taxon>
        <taxon>Betulaceae</taxon>
        <taxon>Carpinus</taxon>
    </lineage>
</organism>
<dbReference type="SUPFAM" id="SSF101447">
    <property type="entry name" value="Formin homology 2 domain (FH2 domain)"/>
    <property type="match status" value="1"/>
</dbReference>
<name>A0A660KRK2_9ROSI</name>
<proteinExistence type="predicted"/>
<gene>
    <name evidence="2" type="ORF">FH972_010918</name>
</gene>